<comment type="caution">
    <text evidence="1">The sequence shown here is derived from an EMBL/GenBank/DDBJ whole genome shotgun (WGS) entry which is preliminary data.</text>
</comment>
<dbReference type="Proteomes" id="UP000525923">
    <property type="component" value="Unassembled WGS sequence"/>
</dbReference>
<organism evidence="1 2">
    <name type="scientific">Planococcus koreensis</name>
    <dbReference type="NCBI Taxonomy" id="112331"/>
    <lineage>
        <taxon>Bacteria</taxon>
        <taxon>Bacillati</taxon>
        <taxon>Bacillota</taxon>
        <taxon>Bacilli</taxon>
        <taxon>Bacillales</taxon>
        <taxon>Caryophanaceae</taxon>
        <taxon>Planococcus</taxon>
    </lineage>
</organism>
<accession>A0A7W8CW13</accession>
<name>A0A7W8CW13_9BACL</name>
<reference evidence="1 2" key="1">
    <citation type="submission" date="2020-08" db="EMBL/GenBank/DDBJ databases">
        <title>Genomic Encyclopedia of Type Strains, Phase IV (KMG-IV): sequencing the most valuable type-strain genomes for metagenomic binning, comparative biology and taxonomic classification.</title>
        <authorList>
            <person name="Goeker M."/>
        </authorList>
    </citation>
    <scope>NUCLEOTIDE SEQUENCE [LARGE SCALE GENOMIC DNA]</scope>
    <source>
        <strain evidence="1 2">DSM 15895</strain>
    </source>
</reference>
<evidence type="ECO:0000313" key="2">
    <source>
        <dbReference type="Proteomes" id="UP000525923"/>
    </source>
</evidence>
<sequence>MKLAENTRIDFFIAITSFSFDLVIQEYHCHF</sequence>
<dbReference type="EMBL" id="JACHHE010000006">
    <property type="protein sequence ID" value="MBB5181055.1"/>
    <property type="molecule type" value="Genomic_DNA"/>
</dbReference>
<proteinExistence type="predicted"/>
<keyword evidence="2" id="KW-1185">Reference proteome</keyword>
<gene>
    <name evidence="1" type="ORF">HNQ44_002500</name>
</gene>
<protein>
    <submittedName>
        <fullName evidence="1">Uncharacterized protein</fullName>
    </submittedName>
</protein>
<evidence type="ECO:0000313" key="1">
    <source>
        <dbReference type="EMBL" id="MBB5181055.1"/>
    </source>
</evidence>
<dbReference type="AlphaFoldDB" id="A0A7W8CW13"/>